<name>A0A1N7PV22_9RHOB</name>
<evidence type="ECO:0000313" key="5">
    <source>
        <dbReference type="Proteomes" id="UP000186141"/>
    </source>
</evidence>
<dbReference type="CDD" id="cd04301">
    <property type="entry name" value="NAT_SF"/>
    <property type="match status" value="1"/>
</dbReference>
<dbReference type="PANTHER" id="PTHR43877">
    <property type="entry name" value="AMINOALKYLPHOSPHONATE N-ACETYLTRANSFERASE-RELATED-RELATED"/>
    <property type="match status" value="1"/>
</dbReference>
<dbReference type="Pfam" id="PF00583">
    <property type="entry name" value="Acetyltransf_1"/>
    <property type="match status" value="1"/>
</dbReference>
<gene>
    <name evidence="4" type="ORF">SAMN05421774_106160</name>
</gene>
<dbReference type="PANTHER" id="PTHR43877:SF2">
    <property type="entry name" value="AMINOALKYLPHOSPHONATE N-ACETYLTRANSFERASE-RELATED"/>
    <property type="match status" value="1"/>
</dbReference>
<dbReference type="EMBL" id="FTOT01000006">
    <property type="protein sequence ID" value="SIT14426.1"/>
    <property type="molecule type" value="Genomic_DNA"/>
</dbReference>
<evidence type="ECO:0000313" key="4">
    <source>
        <dbReference type="EMBL" id="SIT14426.1"/>
    </source>
</evidence>
<keyword evidence="1 4" id="KW-0808">Transferase</keyword>
<dbReference type="PROSITE" id="PS51186">
    <property type="entry name" value="GNAT"/>
    <property type="match status" value="1"/>
</dbReference>
<dbReference type="InterPro" id="IPR000182">
    <property type="entry name" value="GNAT_dom"/>
</dbReference>
<dbReference type="Proteomes" id="UP000186141">
    <property type="component" value="Unassembled WGS sequence"/>
</dbReference>
<keyword evidence="5" id="KW-1185">Reference proteome</keyword>
<evidence type="ECO:0000256" key="1">
    <source>
        <dbReference type="ARBA" id="ARBA00022679"/>
    </source>
</evidence>
<dbReference type="OrthoDB" id="2436196at2"/>
<dbReference type="InterPro" id="IPR050832">
    <property type="entry name" value="Bact_Acetyltransf"/>
</dbReference>
<proteinExistence type="predicted"/>
<dbReference type="STRING" id="1086013.SAMN05421774_106160"/>
<dbReference type="RefSeq" id="WP_076532687.1">
    <property type="nucleotide sequence ID" value="NZ_BMEH01000006.1"/>
</dbReference>
<keyword evidence="2" id="KW-0012">Acyltransferase</keyword>
<reference evidence="4 5" key="1">
    <citation type="submission" date="2017-01" db="EMBL/GenBank/DDBJ databases">
        <authorList>
            <person name="Mah S.A."/>
            <person name="Swanson W.J."/>
            <person name="Moy G.W."/>
            <person name="Vacquier V.D."/>
        </authorList>
    </citation>
    <scope>NUCLEOTIDE SEQUENCE [LARGE SCALE GENOMIC DNA]</scope>
    <source>
        <strain evidence="4 5">DSM 26375</strain>
    </source>
</reference>
<dbReference type="InterPro" id="IPR016181">
    <property type="entry name" value="Acyl_CoA_acyltransferase"/>
</dbReference>
<feature type="domain" description="N-acetyltransferase" evidence="3">
    <location>
        <begin position="4"/>
        <end position="151"/>
    </location>
</feature>
<sequence>MTDITLRTVSVTDPQAQECLTAYYDELSSRFGKVFSPGADPDPACYDPPKGIFLLAERDGRCLGCVGLRPDGESGEVKRLWIAPEARGLGLSRRLMAAVEQAARDFGYICLRLDTSRHLAEAIALYRRDGWIEIPRYNDNPYADFFFEKRL</sequence>
<dbReference type="SUPFAM" id="SSF55729">
    <property type="entry name" value="Acyl-CoA N-acyltransferases (Nat)"/>
    <property type="match status" value="1"/>
</dbReference>
<accession>A0A1N7PV22</accession>
<dbReference type="Gene3D" id="3.40.630.30">
    <property type="match status" value="1"/>
</dbReference>
<organism evidence="4 5">
    <name type="scientific">Gemmobacter megaterium</name>
    <dbReference type="NCBI Taxonomy" id="1086013"/>
    <lineage>
        <taxon>Bacteria</taxon>
        <taxon>Pseudomonadati</taxon>
        <taxon>Pseudomonadota</taxon>
        <taxon>Alphaproteobacteria</taxon>
        <taxon>Rhodobacterales</taxon>
        <taxon>Paracoccaceae</taxon>
        <taxon>Gemmobacter</taxon>
    </lineage>
</organism>
<dbReference type="GO" id="GO:0016747">
    <property type="term" value="F:acyltransferase activity, transferring groups other than amino-acyl groups"/>
    <property type="evidence" value="ECO:0007669"/>
    <property type="project" value="InterPro"/>
</dbReference>
<evidence type="ECO:0000256" key="2">
    <source>
        <dbReference type="ARBA" id="ARBA00023315"/>
    </source>
</evidence>
<protein>
    <submittedName>
        <fullName evidence="4">Acetyltransferase (GNAT) family protein</fullName>
    </submittedName>
</protein>
<dbReference type="AlphaFoldDB" id="A0A1N7PV22"/>
<evidence type="ECO:0000259" key="3">
    <source>
        <dbReference type="PROSITE" id="PS51186"/>
    </source>
</evidence>